<proteinExistence type="predicted"/>
<evidence type="ECO:0000313" key="2">
    <source>
        <dbReference type="Proteomes" id="UP001501867"/>
    </source>
</evidence>
<protein>
    <submittedName>
        <fullName evidence="1">Uncharacterized protein</fullName>
    </submittedName>
</protein>
<keyword evidence="2" id="KW-1185">Reference proteome</keyword>
<dbReference type="Proteomes" id="UP001501867">
    <property type="component" value="Unassembled WGS sequence"/>
</dbReference>
<dbReference type="EMBL" id="BAAABV010000017">
    <property type="protein sequence ID" value="GAA0296571.1"/>
    <property type="molecule type" value="Genomic_DNA"/>
</dbReference>
<gene>
    <name evidence="1" type="ORF">GCM10010302_39100</name>
</gene>
<accession>A0ABN0VGI7</accession>
<comment type="caution">
    <text evidence="1">The sequence shown here is derived from an EMBL/GenBank/DDBJ whole genome shotgun (WGS) entry which is preliminary data.</text>
</comment>
<evidence type="ECO:0000313" key="1">
    <source>
        <dbReference type="EMBL" id="GAA0296571.1"/>
    </source>
</evidence>
<reference evidence="1 2" key="1">
    <citation type="journal article" date="2019" name="Int. J. Syst. Evol. Microbiol.">
        <title>The Global Catalogue of Microorganisms (GCM) 10K type strain sequencing project: providing services to taxonomists for standard genome sequencing and annotation.</title>
        <authorList>
            <consortium name="The Broad Institute Genomics Platform"/>
            <consortium name="The Broad Institute Genome Sequencing Center for Infectious Disease"/>
            <person name="Wu L."/>
            <person name="Ma J."/>
        </authorList>
    </citation>
    <scope>NUCLEOTIDE SEQUENCE [LARGE SCALE GENOMIC DNA]</scope>
    <source>
        <strain evidence="1 2">JCM 4505</strain>
    </source>
</reference>
<sequence>MSFWDSHIYRSPTHPRFNMCNGTYRPDPSRDKKIALDPAESSAIDGGACWGRPRRMKLCGFIGLGDPIRTL</sequence>
<organism evidence="1 2">
    <name type="scientific">Streptomyces polychromogenes</name>
    <dbReference type="NCBI Taxonomy" id="67342"/>
    <lineage>
        <taxon>Bacteria</taxon>
        <taxon>Bacillati</taxon>
        <taxon>Actinomycetota</taxon>
        <taxon>Actinomycetes</taxon>
        <taxon>Kitasatosporales</taxon>
        <taxon>Streptomycetaceae</taxon>
        <taxon>Streptomyces</taxon>
    </lineage>
</organism>
<name>A0ABN0VGI7_9ACTN</name>